<dbReference type="GO" id="GO:0005525">
    <property type="term" value="F:GTP binding"/>
    <property type="evidence" value="ECO:0007669"/>
    <property type="project" value="UniProtKB-KW"/>
</dbReference>
<dbReference type="GO" id="GO:0003924">
    <property type="term" value="F:GTPase activity"/>
    <property type="evidence" value="ECO:0007669"/>
    <property type="project" value="TreeGrafter"/>
</dbReference>
<dbReference type="Gene3D" id="1.10.1580.10">
    <property type="match status" value="1"/>
</dbReference>
<comment type="similarity">
    <text evidence="3">Belongs to the TRAFAC class YlqF/YawG GTPase family. MTG1 subfamily.</text>
</comment>
<evidence type="ECO:0000256" key="3">
    <source>
        <dbReference type="PIRNR" id="PIRNR006230"/>
    </source>
</evidence>
<keyword evidence="1 3" id="KW-0547">Nucleotide-binding</keyword>
<feature type="binding site" evidence="4">
    <location>
        <position position="162"/>
    </location>
    <ligand>
        <name>GTP</name>
        <dbReference type="ChEBI" id="CHEBI:37565"/>
    </ligand>
</feature>
<dbReference type="CDD" id="cd01856">
    <property type="entry name" value="YlqF"/>
    <property type="match status" value="1"/>
</dbReference>
<evidence type="ECO:0000313" key="6">
    <source>
        <dbReference type="EMBL" id="TDY65029.1"/>
    </source>
</evidence>
<evidence type="ECO:0000259" key="5">
    <source>
        <dbReference type="Pfam" id="PF01926"/>
    </source>
</evidence>
<dbReference type="PANTHER" id="PTHR45782">
    <property type="entry name" value="MITOCHONDRIAL RIBOSOME-ASSOCIATED GTPASE 1"/>
    <property type="match status" value="1"/>
</dbReference>
<evidence type="ECO:0000256" key="2">
    <source>
        <dbReference type="ARBA" id="ARBA00023134"/>
    </source>
</evidence>
<dbReference type="PRINTS" id="PR00326">
    <property type="entry name" value="GTP1OBG"/>
</dbReference>
<comment type="function">
    <text evidence="3">Required for a late step of 50S ribosomal subunit assembly. Has GTPase activity.</text>
</comment>
<dbReference type="PANTHER" id="PTHR45782:SF4">
    <property type="entry name" value="MITOCHONDRIAL RIBOSOME-ASSOCIATED GTPASE 1"/>
    <property type="match status" value="1"/>
</dbReference>
<dbReference type="InterPro" id="IPR006073">
    <property type="entry name" value="GTP-bd"/>
</dbReference>
<protein>
    <recommendedName>
        <fullName evidence="3">Ribosome biogenesis GTPase A</fullName>
    </recommendedName>
</protein>
<evidence type="ECO:0000256" key="1">
    <source>
        <dbReference type="ARBA" id="ARBA00022741"/>
    </source>
</evidence>
<gene>
    <name evidence="6" type="ORF">C8D99_101176</name>
</gene>
<accession>A0A4R8MGC0</accession>
<dbReference type="PIRSF" id="PIRSF006230">
    <property type="entry name" value="MG442"/>
    <property type="match status" value="1"/>
</dbReference>
<keyword evidence="7" id="KW-1185">Reference proteome</keyword>
<comment type="subcellular location">
    <subcellularLocation>
        <location evidence="3">Cytoplasm</location>
    </subcellularLocation>
</comment>
<keyword evidence="2 3" id="KW-0342">GTP-binding</keyword>
<evidence type="ECO:0000313" key="7">
    <source>
        <dbReference type="Proteomes" id="UP000295066"/>
    </source>
</evidence>
<feature type="domain" description="G" evidence="5">
    <location>
        <begin position="112"/>
        <end position="166"/>
    </location>
</feature>
<evidence type="ECO:0000256" key="4">
    <source>
        <dbReference type="PIRSR" id="PIRSR006230-1"/>
    </source>
</evidence>
<dbReference type="InterPro" id="IPR027417">
    <property type="entry name" value="P-loop_NTPase"/>
</dbReference>
<dbReference type="Proteomes" id="UP000295066">
    <property type="component" value="Unassembled WGS sequence"/>
</dbReference>
<organism evidence="6 7">
    <name type="scientific">Aminivibrio pyruvatiphilus</name>
    <dbReference type="NCBI Taxonomy" id="1005740"/>
    <lineage>
        <taxon>Bacteria</taxon>
        <taxon>Thermotogati</taxon>
        <taxon>Synergistota</taxon>
        <taxon>Synergistia</taxon>
        <taxon>Synergistales</taxon>
        <taxon>Aminobacteriaceae</taxon>
        <taxon>Aminivibrio</taxon>
    </lineage>
</organism>
<dbReference type="Pfam" id="PF01926">
    <property type="entry name" value="MMR_HSR1"/>
    <property type="match status" value="1"/>
</dbReference>
<keyword evidence="3" id="KW-0963">Cytoplasm</keyword>
<dbReference type="AlphaFoldDB" id="A0A4R8MGC0"/>
<dbReference type="SUPFAM" id="SSF52540">
    <property type="entry name" value="P-loop containing nucleoside triphosphate hydrolases"/>
    <property type="match status" value="1"/>
</dbReference>
<proteinExistence type="inferred from homology"/>
<dbReference type="GO" id="GO:0005737">
    <property type="term" value="C:cytoplasm"/>
    <property type="evidence" value="ECO:0007669"/>
    <property type="project" value="UniProtKB-SubCell"/>
</dbReference>
<dbReference type="Gene3D" id="3.40.50.300">
    <property type="entry name" value="P-loop containing nucleotide triphosphate hydrolases"/>
    <property type="match status" value="1"/>
</dbReference>
<dbReference type="EMBL" id="SORI01000001">
    <property type="protein sequence ID" value="TDY65029.1"/>
    <property type="molecule type" value="Genomic_DNA"/>
</dbReference>
<comment type="caution">
    <text evidence="6">The sequence shown here is derived from an EMBL/GenBank/DDBJ whole genome shotgun (WGS) entry which is preliminary data.</text>
</comment>
<dbReference type="GO" id="GO:0006412">
    <property type="term" value="P:translation"/>
    <property type="evidence" value="ECO:0007669"/>
    <property type="project" value="TreeGrafter"/>
</dbReference>
<name>A0A4R8MGC0_9BACT</name>
<sequence>MGRTVWYPGHMAKGKRKLAELAEKLDIILEVRDARAPLVTSSPLSEELSRICPVAVVLSKKDLADEKGTAQWLSWFASSGRKAWAVNLLKPRMEQVRKDLAPFGPSHREVRLAVVGIPNVGKSMFLNALVGKSSAQVGGIPGITRGVSWYKGKGFLAVDSPGILDPRSGDSVQRCLAWLGSSKSEVIGGYDLIALDLISALRKRSLWAMVEDKWGVPAPMELSGEEILESLGRRLGCLVSGGAVDILSAGRKFVEAFSTGRLGPVTLELPGDSPWI</sequence>
<dbReference type="InterPro" id="IPR023179">
    <property type="entry name" value="GTP-bd_ortho_bundle_sf"/>
</dbReference>
<reference evidence="6 7" key="1">
    <citation type="submission" date="2019-03" db="EMBL/GenBank/DDBJ databases">
        <title>Genomic Encyclopedia of Type Strains, Phase IV (KMG-IV): sequencing the most valuable type-strain genomes for metagenomic binning, comparative biology and taxonomic classification.</title>
        <authorList>
            <person name="Goeker M."/>
        </authorList>
    </citation>
    <scope>NUCLEOTIDE SEQUENCE [LARGE SCALE GENOMIC DNA]</scope>
    <source>
        <strain evidence="6 7">DSM 25964</strain>
    </source>
</reference>
<dbReference type="InterPro" id="IPR016478">
    <property type="entry name" value="GTPase_MTG1"/>
</dbReference>